<feature type="compositionally biased region" description="Polar residues" evidence="1">
    <location>
        <begin position="245"/>
        <end position="262"/>
    </location>
</feature>
<feature type="transmembrane region" description="Helical" evidence="2">
    <location>
        <begin position="192"/>
        <end position="214"/>
    </location>
</feature>
<keyword evidence="4" id="KW-1185">Reference proteome</keyword>
<keyword evidence="2" id="KW-1133">Transmembrane helix</keyword>
<feature type="compositionally biased region" description="Polar residues" evidence="1">
    <location>
        <begin position="475"/>
        <end position="484"/>
    </location>
</feature>
<evidence type="ECO:0000313" key="4">
    <source>
        <dbReference type="Proteomes" id="UP000313359"/>
    </source>
</evidence>
<dbReference type="EMBL" id="ML122279">
    <property type="protein sequence ID" value="RPD57717.1"/>
    <property type="molecule type" value="Genomic_DNA"/>
</dbReference>
<keyword evidence="2" id="KW-0812">Transmembrane</keyword>
<feature type="region of interest" description="Disordered" evidence="1">
    <location>
        <begin position="225"/>
        <end position="262"/>
    </location>
</feature>
<name>A0A5C2S2R0_9APHY</name>
<organism evidence="3 4">
    <name type="scientific">Lentinus tigrinus ALCF2SS1-6</name>
    <dbReference type="NCBI Taxonomy" id="1328759"/>
    <lineage>
        <taxon>Eukaryota</taxon>
        <taxon>Fungi</taxon>
        <taxon>Dikarya</taxon>
        <taxon>Basidiomycota</taxon>
        <taxon>Agaricomycotina</taxon>
        <taxon>Agaricomycetes</taxon>
        <taxon>Polyporales</taxon>
        <taxon>Polyporaceae</taxon>
        <taxon>Lentinus</taxon>
    </lineage>
</organism>
<feature type="region of interest" description="Disordered" evidence="1">
    <location>
        <begin position="160"/>
        <end position="184"/>
    </location>
</feature>
<proteinExistence type="predicted"/>
<gene>
    <name evidence="3" type="ORF">L227DRAFT_613420</name>
</gene>
<sequence>MSFTSLTLVIDDNDVHFNISRDDVMSPGPSSQSEASLDLARKSAWGNSLTVITAPSVGFWQNVTGYSRVAVYGSLLPPTALNQTAWAIYTIGGNSTAGNLTSAANVITDYPLFTSGELDPGQQYNLTVEVSASADAPYLLDYVLAYQFADATPILSSSSSFKSSSASPTAATSSATGTGSSGSSISRLDRKFIYIVVGLGAGVVLLFILMCLLLRRICCGGSRKPKSIEAPAAPEPPFPPRPQPTTVSSTAKLSQRSASVTMGTVTPASASVPTLVSPSSPPVPVPVSPAALATSLPIAAVSRTLSAPTSMPPHVRREVERAASQSSPRTGSLSQAQVSSGMVPPTMVPNVEPFAAPAVETTRPLELYNPYDSLLTVAEVPVTASSTMRSNAVPSAPSESASSASTTSRAQGAPTAPTVATSAAIPATAAIAEPAMPSQGPSTVSLVLGPNGYPKEKQEVRMEPPEQKRLYSVNADIQGSSSQPPVEGPSDAPPAYGV</sequence>
<feature type="region of interest" description="Disordered" evidence="1">
    <location>
        <begin position="389"/>
        <end position="419"/>
    </location>
</feature>
<evidence type="ECO:0000256" key="2">
    <source>
        <dbReference type="SAM" id="Phobius"/>
    </source>
</evidence>
<protein>
    <recommendedName>
        <fullName evidence="5">Mid2 domain-containing protein</fullName>
    </recommendedName>
</protein>
<dbReference type="AlphaFoldDB" id="A0A5C2S2R0"/>
<evidence type="ECO:0008006" key="5">
    <source>
        <dbReference type="Google" id="ProtNLM"/>
    </source>
</evidence>
<feature type="region of interest" description="Disordered" evidence="1">
    <location>
        <begin position="305"/>
        <end position="345"/>
    </location>
</feature>
<feature type="compositionally biased region" description="Pro residues" evidence="1">
    <location>
        <begin position="233"/>
        <end position="243"/>
    </location>
</feature>
<evidence type="ECO:0000256" key="1">
    <source>
        <dbReference type="SAM" id="MobiDB-lite"/>
    </source>
</evidence>
<feature type="compositionally biased region" description="Polar residues" evidence="1">
    <location>
        <begin position="323"/>
        <end position="340"/>
    </location>
</feature>
<feature type="compositionally biased region" description="Basic and acidic residues" evidence="1">
    <location>
        <begin position="454"/>
        <end position="469"/>
    </location>
</feature>
<dbReference type="Proteomes" id="UP000313359">
    <property type="component" value="Unassembled WGS sequence"/>
</dbReference>
<keyword evidence="2" id="KW-0472">Membrane</keyword>
<accession>A0A5C2S2R0</accession>
<feature type="compositionally biased region" description="Low complexity" evidence="1">
    <location>
        <begin position="390"/>
        <end position="419"/>
    </location>
</feature>
<dbReference type="OrthoDB" id="2758590at2759"/>
<reference evidence="3" key="1">
    <citation type="journal article" date="2018" name="Genome Biol. Evol.">
        <title>Genomics and development of Lentinus tigrinus, a white-rot wood-decaying mushroom with dimorphic fruiting bodies.</title>
        <authorList>
            <person name="Wu B."/>
            <person name="Xu Z."/>
            <person name="Knudson A."/>
            <person name="Carlson A."/>
            <person name="Chen N."/>
            <person name="Kovaka S."/>
            <person name="LaButti K."/>
            <person name="Lipzen A."/>
            <person name="Pennachio C."/>
            <person name="Riley R."/>
            <person name="Schakwitz W."/>
            <person name="Umezawa K."/>
            <person name="Ohm R.A."/>
            <person name="Grigoriev I.V."/>
            <person name="Nagy L.G."/>
            <person name="Gibbons J."/>
            <person name="Hibbett D."/>
        </authorList>
    </citation>
    <scope>NUCLEOTIDE SEQUENCE [LARGE SCALE GENOMIC DNA]</scope>
    <source>
        <strain evidence="3">ALCF2SS1-6</strain>
    </source>
</reference>
<feature type="region of interest" description="Disordered" evidence="1">
    <location>
        <begin position="434"/>
        <end position="498"/>
    </location>
</feature>
<evidence type="ECO:0000313" key="3">
    <source>
        <dbReference type="EMBL" id="RPD57717.1"/>
    </source>
</evidence>